<dbReference type="SUPFAM" id="SSF81321">
    <property type="entry name" value="Family A G protein-coupled receptor-like"/>
    <property type="match status" value="1"/>
</dbReference>
<feature type="transmembrane region" description="Helical" evidence="8">
    <location>
        <begin position="198"/>
        <end position="219"/>
    </location>
</feature>
<keyword evidence="4" id="KW-0297">G-protein coupled receptor</keyword>
<feature type="transmembrane region" description="Helical" evidence="8">
    <location>
        <begin position="247"/>
        <end position="268"/>
    </location>
</feature>
<keyword evidence="2 8" id="KW-0812">Transmembrane</keyword>
<keyword evidence="7" id="KW-0807">Transducer</keyword>
<dbReference type="GO" id="GO:0004930">
    <property type="term" value="F:G protein-coupled receptor activity"/>
    <property type="evidence" value="ECO:0007669"/>
    <property type="project" value="UniProtKB-KW"/>
</dbReference>
<name>A0AAD8EVT8_BIOPF</name>
<accession>A0AAD8EVT8</accession>
<feature type="domain" description="G-protein coupled receptors family 1 profile" evidence="9">
    <location>
        <begin position="98"/>
        <end position="351"/>
    </location>
</feature>
<keyword evidence="3 8" id="KW-1133">Transmembrane helix</keyword>
<proteinExistence type="predicted"/>
<protein>
    <submittedName>
        <fullName evidence="10">Type-1 angiotensin II receptor B</fullName>
    </submittedName>
</protein>
<evidence type="ECO:0000256" key="5">
    <source>
        <dbReference type="ARBA" id="ARBA00023136"/>
    </source>
</evidence>
<dbReference type="AlphaFoldDB" id="A0AAD8EVT8"/>
<evidence type="ECO:0000256" key="3">
    <source>
        <dbReference type="ARBA" id="ARBA00022989"/>
    </source>
</evidence>
<gene>
    <name evidence="10" type="ORF">Bpfe_028312</name>
</gene>
<evidence type="ECO:0000256" key="8">
    <source>
        <dbReference type="SAM" id="Phobius"/>
    </source>
</evidence>
<evidence type="ECO:0000256" key="4">
    <source>
        <dbReference type="ARBA" id="ARBA00023040"/>
    </source>
</evidence>
<comment type="caution">
    <text evidence="10">The sequence shown here is derived from an EMBL/GenBank/DDBJ whole genome shotgun (WGS) entry which is preliminary data.</text>
</comment>
<dbReference type="PANTHER" id="PTHR24243">
    <property type="entry name" value="G-PROTEIN COUPLED RECEPTOR"/>
    <property type="match status" value="1"/>
</dbReference>
<feature type="transmembrane region" description="Helical" evidence="8">
    <location>
        <begin position="289"/>
        <end position="311"/>
    </location>
</feature>
<evidence type="ECO:0000256" key="6">
    <source>
        <dbReference type="ARBA" id="ARBA00023170"/>
    </source>
</evidence>
<keyword evidence="6 10" id="KW-0675">Receptor</keyword>
<feature type="transmembrane region" description="Helical" evidence="8">
    <location>
        <begin position="47"/>
        <end position="65"/>
    </location>
</feature>
<dbReference type="InterPro" id="IPR017452">
    <property type="entry name" value="GPCR_Rhodpsn_7TM"/>
</dbReference>
<feature type="transmembrane region" description="Helical" evidence="8">
    <location>
        <begin position="85"/>
        <end position="106"/>
    </location>
</feature>
<evidence type="ECO:0000313" key="10">
    <source>
        <dbReference type="EMBL" id="KAK0042257.1"/>
    </source>
</evidence>
<evidence type="ECO:0000313" key="11">
    <source>
        <dbReference type="Proteomes" id="UP001233172"/>
    </source>
</evidence>
<evidence type="ECO:0000256" key="7">
    <source>
        <dbReference type="ARBA" id="ARBA00023224"/>
    </source>
</evidence>
<comment type="subcellular location">
    <subcellularLocation>
        <location evidence="1">Membrane</location>
        <topology evidence="1">Multi-pass membrane protein</topology>
    </subcellularLocation>
</comment>
<reference evidence="10" key="1">
    <citation type="journal article" date="2023" name="PLoS Negl. Trop. Dis.">
        <title>A genome sequence for Biomphalaria pfeifferi, the major vector snail for the human-infecting parasite Schistosoma mansoni.</title>
        <authorList>
            <person name="Bu L."/>
            <person name="Lu L."/>
            <person name="Laidemitt M.R."/>
            <person name="Zhang S.M."/>
            <person name="Mutuku M."/>
            <person name="Mkoji G."/>
            <person name="Steinauer M."/>
            <person name="Loker E.S."/>
        </authorList>
    </citation>
    <scope>NUCLEOTIDE SEQUENCE</scope>
    <source>
        <strain evidence="10">KasaAsao</strain>
    </source>
</reference>
<dbReference type="PANTHER" id="PTHR24243:SF233">
    <property type="entry name" value="THYROTROPIN-RELEASING HORMONE RECEPTOR"/>
    <property type="match status" value="1"/>
</dbReference>
<evidence type="ECO:0000256" key="2">
    <source>
        <dbReference type="ARBA" id="ARBA00022692"/>
    </source>
</evidence>
<feature type="transmembrane region" description="Helical" evidence="8">
    <location>
        <begin position="331"/>
        <end position="355"/>
    </location>
</feature>
<organism evidence="10 11">
    <name type="scientific">Biomphalaria pfeifferi</name>
    <name type="common">Bloodfluke planorb</name>
    <name type="synonym">Freshwater snail</name>
    <dbReference type="NCBI Taxonomy" id="112525"/>
    <lineage>
        <taxon>Eukaryota</taxon>
        <taxon>Metazoa</taxon>
        <taxon>Spiralia</taxon>
        <taxon>Lophotrochozoa</taxon>
        <taxon>Mollusca</taxon>
        <taxon>Gastropoda</taxon>
        <taxon>Heterobranchia</taxon>
        <taxon>Euthyneura</taxon>
        <taxon>Panpulmonata</taxon>
        <taxon>Hygrophila</taxon>
        <taxon>Lymnaeoidea</taxon>
        <taxon>Planorbidae</taxon>
        <taxon>Biomphalaria</taxon>
    </lineage>
</organism>
<dbReference type="Proteomes" id="UP001233172">
    <property type="component" value="Unassembled WGS sequence"/>
</dbReference>
<feature type="transmembrane region" description="Helical" evidence="8">
    <location>
        <begin position="159"/>
        <end position="186"/>
    </location>
</feature>
<keyword evidence="11" id="KW-1185">Reference proteome</keyword>
<sequence>MSSDLKHSYLSSVMADIYIYKRIPPPNVSDPADSLDDYERYYRINKIFLESAPILLLAFGVPGFGFRLTKTKKRFMFRLNFINVRILSCVTCIWIMTGNFMSILVLNKRCMKDNVFSAYLISMCAFNIVTLTIAMSRHLSVGILGVEVVAYNPTTCRLVRWMTFTLMSITSWHLVIITGCRVLYLVNSRTKQFTGCVHPYLTITICCTLCGLLELLITFKGVYYTNKRGAIVECYLHTNSVWMYVQFGTYALGPAVFLIAFNGIIIFLHYGEGSGLQTTKLTKQVRNQLVILVFVSSSQFIITVFPVAFFYGLLHKFFDLTTRAGEARAQLAYNASVMLFYCNNATNFLIYCFFWKKFRQEIVKMFTGETLMGSVSETDFRMDQSQYGEVREDEATNRNSTINKERSFVFPNHSSDLDSTIHSECRETVGSSFLQNRRESNTLSILLKEPQRNESWLDSLVFANVEQIRTGRSVTTVDSVKPKGRVTPSESQKDVPRSSLHTYISDKFYFN</sequence>
<evidence type="ECO:0000259" key="9">
    <source>
        <dbReference type="PROSITE" id="PS50262"/>
    </source>
</evidence>
<dbReference type="EMBL" id="JASAOG010000246">
    <property type="protein sequence ID" value="KAK0042257.1"/>
    <property type="molecule type" value="Genomic_DNA"/>
</dbReference>
<dbReference type="PROSITE" id="PS50262">
    <property type="entry name" value="G_PROTEIN_RECEP_F1_2"/>
    <property type="match status" value="1"/>
</dbReference>
<reference evidence="10" key="2">
    <citation type="submission" date="2023-04" db="EMBL/GenBank/DDBJ databases">
        <authorList>
            <person name="Bu L."/>
            <person name="Lu L."/>
            <person name="Laidemitt M.R."/>
            <person name="Zhang S.M."/>
            <person name="Mutuku M."/>
            <person name="Mkoji G."/>
            <person name="Steinauer M."/>
            <person name="Loker E.S."/>
        </authorList>
    </citation>
    <scope>NUCLEOTIDE SEQUENCE</scope>
    <source>
        <strain evidence="10">KasaAsao</strain>
        <tissue evidence="10">Whole Snail</tissue>
    </source>
</reference>
<dbReference type="Gene3D" id="1.20.1070.10">
    <property type="entry name" value="Rhodopsin 7-helix transmembrane proteins"/>
    <property type="match status" value="1"/>
</dbReference>
<evidence type="ECO:0000256" key="1">
    <source>
        <dbReference type="ARBA" id="ARBA00004141"/>
    </source>
</evidence>
<feature type="transmembrane region" description="Helical" evidence="8">
    <location>
        <begin position="118"/>
        <end position="139"/>
    </location>
</feature>
<dbReference type="GO" id="GO:0005886">
    <property type="term" value="C:plasma membrane"/>
    <property type="evidence" value="ECO:0007669"/>
    <property type="project" value="TreeGrafter"/>
</dbReference>
<keyword evidence="5 8" id="KW-0472">Membrane</keyword>